<dbReference type="PROSITE" id="PS00455">
    <property type="entry name" value="AMP_BINDING"/>
    <property type="match status" value="1"/>
</dbReference>
<comment type="caution">
    <text evidence="2">The sequence shown here is derived from an EMBL/GenBank/DDBJ whole genome shotgun (WGS) entry which is preliminary data.</text>
</comment>
<dbReference type="Gene3D" id="2.30.38.10">
    <property type="entry name" value="Luciferase, Domain 3"/>
    <property type="match status" value="1"/>
</dbReference>
<dbReference type="PANTHER" id="PTHR45527">
    <property type="entry name" value="NONRIBOSOMAL PEPTIDE SYNTHETASE"/>
    <property type="match status" value="1"/>
</dbReference>
<dbReference type="GO" id="GO:0044550">
    <property type="term" value="P:secondary metabolite biosynthetic process"/>
    <property type="evidence" value="ECO:0007669"/>
    <property type="project" value="TreeGrafter"/>
</dbReference>
<proteinExistence type="predicted"/>
<accession>A0A820GLT8</accession>
<evidence type="ECO:0000313" key="2">
    <source>
        <dbReference type="EMBL" id="CAF4280774.1"/>
    </source>
</evidence>
<dbReference type="GO" id="GO:0043041">
    <property type="term" value="P:amino acid activation for nonribosomal peptide biosynthetic process"/>
    <property type="evidence" value="ECO:0007669"/>
    <property type="project" value="TreeGrafter"/>
</dbReference>
<feature type="non-terminal residue" evidence="2">
    <location>
        <position position="1"/>
    </location>
</feature>
<evidence type="ECO:0000313" key="3">
    <source>
        <dbReference type="Proteomes" id="UP000663881"/>
    </source>
</evidence>
<reference evidence="2" key="1">
    <citation type="submission" date="2021-02" db="EMBL/GenBank/DDBJ databases">
        <authorList>
            <person name="Nowell W R."/>
        </authorList>
    </citation>
    <scope>NUCLEOTIDE SEQUENCE</scope>
</reference>
<dbReference type="Proteomes" id="UP000663881">
    <property type="component" value="Unassembled WGS sequence"/>
</dbReference>
<feature type="domain" description="AMP-dependent synthetase/ligase" evidence="1">
    <location>
        <begin position="3"/>
        <end position="355"/>
    </location>
</feature>
<dbReference type="GO" id="GO:0031177">
    <property type="term" value="F:phosphopantetheine binding"/>
    <property type="evidence" value="ECO:0007669"/>
    <property type="project" value="TreeGrafter"/>
</dbReference>
<gene>
    <name evidence="2" type="ORF">OKA104_LOCUS45176</name>
</gene>
<dbReference type="SUPFAM" id="SSF56801">
    <property type="entry name" value="Acetyl-CoA synthetase-like"/>
    <property type="match status" value="1"/>
</dbReference>
<name>A0A820GLT8_9BILA</name>
<dbReference type="Gene3D" id="3.40.50.980">
    <property type="match status" value="2"/>
</dbReference>
<feature type="non-terminal residue" evidence="2">
    <location>
        <position position="365"/>
    </location>
</feature>
<dbReference type="AlphaFoldDB" id="A0A820GLT8"/>
<organism evidence="2 3">
    <name type="scientific">Adineta steineri</name>
    <dbReference type="NCBI Taxonomy" id="433720"/>
    <lineage>
        <taxon>Eukaryota</taxon>
        <taxon>Metazoa</taxon>
        <taxon>Spiralia</taxon>
        <taxon>Gnathifera</taxon>
        <taxon>Rotifera</taxon>
        <taxon>Eurotatoria</taxon>
        <taxon>Bdelloidea</taxon>
        <taxon>Adinetida</taxon>
        <taxon>Adinetidae</taxon>
        <taxon>Adineta</taxon>
    </lineage>
</organism>
<dbReference type="GO" id="GO:0005737">
    <property type="term" value="C:cytoplasm"/>
    <property type="evidence" value="ECO:0007669"/>
    <property type="project" value="TreeGrafter"/>
</dbReference>
<dbReference type="EMBL" id="CAJOAY010014627">
    <property type="protein sequence ID" value="CAF4280774.1"/>
    <property type="molecule type" value="Genomic_DNA"/>
</dbReference>
<sequence length="365" mass="40706">VMKHPQKLAVELDEQSLTYCELLHYVQILCLTLLNEYHVFPGEVVCQCVERSLSMVIGIMGIVMVGGVYCPLSPRDPSHRLHALVQQTQSRLVLIHWLTKMKFNNNTLTIDIHSILINNDVMSDIYADRLSSITVTPNSIAYIIFTSGSTGIPKAVQVRHENLIRFMYSFVSVTRLKSSDVVAQIARCSFDGHLRQIVGVLIIGATLIMLRSGGMTDFDYLADVFYDKQITHFSTVPSVLESVFSFLIQYKKIYAVKYLRLLCSGGEAFASKLIDLIQESNIPNCTLWNLYGPAEATIVSTFYKVHSMANTQSIPIGTPLSNYRCMAITEYSQQSITNQEGELCVGGVGVFAGYFGRDDLTAKAL</sequence>
<dbReference type="InterPro" id="IPR000873">
    <property type="entry name" value="AMP-dep_synth/lig_dom"/>
</dbReference>
<dbReference type="PANTHER" id="PTHR45527:SF1">
    <property type="entry name" value="FATTY ACID SYNTHASE"/>
    <property type="match status" value="1"/>
</dbReference>
<protein>
    <recommendedName>
        <fullName evidence="1">AMP-dependent synthetase/ligase domain-containing protein</fullName>
    </recommendedName>
</protein>
<evidence type="ECO:0000259" key="1">
    <source>
        <dbReference type="Pfam" id="PF00501"/>
    </source>
</evidence>
<dbReference type="InterPro" id="IPR020845">
    <property type="entry name" value="AMP-binding_CS"/>
</dbReference>
<dbReference type="Pfam" id="PF00501">
    <property type="entry name" value="AMP-binding"/>
    <property type="match status" value="1"/>
</dbReference>